<name>A0ABQ0C1A1_9FIRM</name>
<evidence type="ECO:0000313" key="11">
    <source>
        <dbReference type="Proteomes" id="UP001600941"/>
    </source>
</evidence>
<dbReference type="SMART" id="SM00342">
    <property type="entry name" value="HTH_ARAC"/>
    <property type="match status" value="1"/>
</dbReference>
<dbReference type="SMART" id="SM00448">
    <property type="entry name" value="REC"/>
    <property type="match status" value="1"/>
</dbReference>
<evidence type="ECO:0000256" key="6">
    <source>
        <dbReference type="PROSITE-ProRule" id="PRU00169"/>
    </source>
</evidence>
<dbReference type="RefSeq" id="WP_227210966.1">
    <property type="nucleotide sequence ID" value="NZ_BAABZQ010000001.1"/>
</dbReference>
<sequence length="551" mass="63673">MNQNLLIVDDEYEILLGLEEMFRYEFDLEVDVYTANSAYEALELLDRVRFDVVLTDIKMPGMDGITLFERIKENWPRCKTVFLTGYRNFDDMYRVINDRDVRYVLKSEEDEAIMGAVKELLEQGQKELEQEKLQEKQKQLLEKAEFWIRKSLLDQIASGNILEPDIGKSMNELGIGFLAKSPSLLFWIRIEGAGEDEPLRDGYYMAECLSQIFEENMPSKLRFYLHMTDIRQGVLFLQPASLDEVNWEQVFVVARGAVEYSQEIFGNACGGSFSAVLWNVPAVLMEYPERIRILRQHMIQYLGEDQGALIYLEKQEDADRESAVHSFMARIPSLKSLLELRKKKEYFACLCVCLEQMTKKCSLHDGGALEIYYSVAVLLLQFINENHLSGQMAFKTALYKLTKADAHDNWNDAARYLWEVSEAIFSVMDINENTLTERALKRVVTYIDEHLAEELSLTALAEVGGFNASYLSRLFKQVKKETLSDYILNKRMNLAKYLLAQTNEKIQNISAKTGYISPHSFTRAFRKETGVSPKEYREMRMNETDRGGESP</sequence>
<gene>
    <name evidence="10" type="ORF">K340107D12_53670</name>
</gene>
<dbReference type="InterPro" id="IPR001789">
    <property type="entry name" value="Sig_transdc_resp-reg_receiver"/>
</dbReference>
<comment type="caution">
    <text evidence="10">The sequence shown here is derived from an EMBL/GenBank/DDBJ whole genome shotgun (WGS) entry which is preliminary data.</text>
</comment>
<keyword evidence="6" id="KW-0597">Phosphoprotein</keyword>
<evidence type="ECO:0000259" key="9">
    <source>
        <dbReference type="PROSITE" id="PS50110"/>
    </source>
</evidence>
<evidence type="ECO:0000259" key="8">
    <source>
        <dbReference type="PROSITE" id="PS01124"/>
    </source>
</evidence>
<feature type="domain" description="HTH araC/xylS-type" evidence="8">
    <location>
        <begin position="441"/>
        <end position="539"/>
    </location>
</feature>
<dbReference type="PRINTS" id="PR00032">
    <property type="entry name" value="HTHARAC"/>
</dbReference>
<feature type="domain" description="Response regulatory" evidence="9">
    <location>
        <begin position="4"/>
        <end position="121"/>
    </location>
</feature>
<dbReference type="PROSITE" id="PS00041">
    <property type="entry name" value="HTH_ARAC_FAMILY_1"/>
    <property type="match status" value="1"/>
</dbReference>
<evidence type="ECO:0000256" key="7">
    <source>
        <dbReference type="SAM" id="Coils"/>
    </source>
</evidence>
<dbReference type="SUPFAM" id="SSF52172">
    <property type="entry name" value="CheY-like"/>
    <property type="match status" value="1"/>
</dbReference>
<keyword evidence="7" id="KW-0175">Coiled coil</keyword>
<dbReference type="PANTHER" id="PTHR43280">
    <property type="entry name" value="ARAC-FAMILY TRANSCRIPTIONAL REGULATOR"/>
    <property type="match status" value="1"/>
</dbReference>
<comment type="function">
    <text evidence="5">May play the central regulatory role in sporulation. It may be an element of the effector pathway responsible for the activation of sporulation genes in response to nutritional stress. Spo0A may act in concert with spo0H (a sigma factor) to control the expression of some genes that are critical to the sporulation process.</text>
</comment>
<dbReference type="PROSITE" id="PS01124">
    <property type="entry name" value="HTH_ARAC_FAMILY_2"/>
    <property type="match status" value="1"/>
</dbReference>
<dbReference type="InterPro" id="IPR011006">
    <property type="entry name" value="CheY-like_superfamily"/>
</dbReference>
<evidence type="ECO:0000313" key="10">
    <source>
        <dbReference type="EMBL" id="GAA6502551.1"/>
    </source>
</evidence>
<dbReference type="InterPro" id="IPR020449">
    <property type="entry name" value="Tscrpt_reg_AraC-type_HTH"/>
</dbReference>
<keyword evidence="4" id="KW-0804">Transcription</keyword>
<feature type="coiled-coil region" evidence="7">
    <location>
        <begin position="114"/>
        <end position="150"/>
    </location>
</feature>
<evidence type="ECO:0000256" key="5">
    <source>
        <dbReference type="ARBA" id="ARBA00024867"/>
    </source>
</evidence>
<evidence type="ECO:0000256" key="2">
    <source>
        <dbReference type="ARBA" id="ARBA00023015"/>
    </source>
</evidence>
<protein>
    <recommendedName>
        <fullName evidence="1">Stage 0 sporulation protein A homolog</fullName>
    </recommendedName>
</protein>
<dbReference type="PANTHER" id="PTHR43280:SF28">
    <property type="entry name" value="HTH-TYPE TRANSCRIPTIONAL ACTIVATOR RHAS"/>
    <property type="match status" value="1"/>
</dbReference>
<dbReference type="Pfam" id="PF12833">
    <property type="entry name" value="HTH_18"/>
    <property type="match status" value="1"/>
</dbReference>
<dbReference type="Proteomes" id="UP001600941">
    <property type="component" value="Unassembled WGS sequence"/>
</dbReference>
<dbReference type="InterPro" id="IPR018062">
    <property type="entry name" value="HTH_AraC-typ_CS"/>
</dbReference>
<keyword evidence="2" id="KW-0805">Transcription regulation</keyword>
<dbReference type="EMBL" id="BAABZQ010000001">
    <property type="protein sequence ID" value="GAA6502551.1"/>
    <property type="molecule type" value="Genomic_DNA"/>
</dbReference>
<feature type="modified residue" description="4-aspartylphosphate" evidence="6">
    <location>
        <position position="56"/>
    </location>
</feature>
<dbReference type="Gene3D" id="1.10.10.60">
    <property type="entry name" value="Homeodomain-like"/>
    <property type="match status" value="2"/>
</dbReference>
<evidence type="ECO:0000256" key="1">
    <source>
        <dbReference type="ARBA" id="ARBA00018672"/>
    </source>
</evidence>
<organism evidence="10 11">
    <name type="scientific">Blautia parvula</name>
    <dbReference type="NCBI Taxonomy" id="2877527"/>
    <lineage>
        <taxon>Bacteria</taxon>
        <taxon>Bacillati</taxon>
        <taxon>Bacillota</taxon>
        <taxon>Clostridia</taxon>
        <taxon>Lachnospirales</taxon>
        <taxon>Lachnospiraceae</taxon>
        <taxon>Blautia</taxon>
    </lineage>
</organism>
<keyword evidence="11" id="KW-1185">Reference proteome</keyword>
<reference evidence="10 11" key="1">
    <citation type="submission" date="2024-04" db="EMBL/GenBank/DDBJ databases">
        <title>Defined microbial consortia suppress multidrug-resistant proinflammatory Enterobacteriaceae via ecological control.</title>
        <authorList>
            <person name="Furuichi M."/>
            <person name="Kawaguchi T."/>
            <person name="Pust M."/>
            <person name="Yasuma K."/>
            <person name="Plichta D."/>
            <person name="Hasegawa N."/>
            <person name="Ohya T."/>
            <person name="Bhattarai S."/>
            <person name="Sasajima S."/>
            <person name="Aoto Y."/>
            <person name="Tuganbaev T."/>
            <person name="Yaginuma M."/>
            <person name="Ueda M."/>
            <person name="Okahashi N."/>
            <person name="Amafuji K."/>
            <person name="Kiridooshi Y."/>
            <person name="Sugita K."/>
            <person name="Strazar M."/>
            <person name="Skelly A."/>
            <person name="Suda W."/>
            <person name="Hattori M."/>
            <person name="Nakamoto N."/>
            <person name="Caballero S."/>
            <person name="Norman J."/>
            <person name="Olle B."/>
            <person name="Tanoue T."/>
            <person name="Arita M."/>
            <person name="Bucci V."/>
            <person name="Atarashi K."/>
            <person name="Xavier R."/>
            <person name="Honda K."/>
        </authorList>
    </citation>
    <scope>NUCLEOTIDE SEQUENCE [LARGE SCALE GENOMIC DNA]</scope>
    <source>
        <strain evidence="11">k34-0107-D12</strain>
    </source>
</reference>
<accession>A0ABQ0C1A1</accession>
<dbReference type="InterPro" id="IPR009057">
    <property type="entry name" value="Homeodomain-like_sf"/>
</dbReference>
<evidence type="ECO:0000256" key="4">
    <source>
        <dbReference type="ARBA" id="ARBA00023163"/>
    </source>
</evidence>
<proteinExistence type="predicted"/>
<dbReference type="PROSITE" id="PS50110">
    <property type="entry name" value="RESPONSE_REGULATORY"/>
    <property type="match status" value="1"/>
</dbReference>
<dbReference type="InterPro" id="IPR018060">
    <property type="entry name" value="HTH_AraC"/>
</dbReference>
<dbReference type="Gene3D" id="3.40.50.2300">
    <property type="match status" value="1"/>
</dbReference>
<dbReference type="CDD" id="cd17536">
    <property type="entry name" value="REC_YesN-like"/>
    <property type="match status" value="1"/>
</dbReference>
<dbReference type="SUPFAM" id="SSF46689">
    <property type="entry name" value="Homeodomain-like"/>
    <property type="match status" value="2"/>
</dbReference>
<evidence type="ECO:0000256" key="3">
    <source>
        <dbReference type="ARBA" id="ARBA00023125"/>
    </source>
</evidence>
<keyword evidence="3" id="KW-0238">DNA-binding</keyword>
<dbReference type="Pfam" id="PF00072">
    <property type="entry name" value="Response_reg"/>
    <property type="match status" value="1"/>
</dbReference>